<dbReference type="AlphaFoldDB" id="A0A5B9QUG1"/>
<sequence>MDMVRTTKRLSKPRRLLCVALTLASLVMGLPGRAIGQDAKPKEQDYYQITPFEIPQDVVLEVGGFQLMPDGRLAVSSRRGEIWMIDNPLAKVVPASSFKRFAHGLHEPLSLDYSDGWLYVTQRPELSRLKDTDGDGEADLFETVSDAWGISGDYHEYAFGSKADREGNRWVVLCLTGSFSSVVPYRGWCVRITKDGEMIPTTSGVRSPGGIASNAAGDIFYTDNQGPWNGACALKHLIPGKFVGHPGGFKWYELAEATIGPQPRKPKSDSRMMVEAAKIEQLEPPAVLFPYPQMGQSSSGIACDTTGGKFGPFENQLFVADQSHSTIMRVYLEKVQGHYQGACFPFRSGFGSGNVGVELTASGAMFVGGTNRGWGARGPKPFAVERLDWTGKLPFEIHQMRAIDGGFQLTFTKAVDRQSASQIDSYKMSTYTYIYREQYGSPPVDQTTPTITKAAVSEDGLSVTLMVDGLQVGHVHELHAAGVRNQEGQPLLHDAAYYTLNYLP</sequence>
<accession>A0A5B9QUG1</accession>
<name>A0A5B9QUG1_9BACT</name>
<evidence type="ECO:0008006" key="3">
    <source>
        <dbReference type="Google" id="ProtNLM"/>
    </source>
</evidence>
<dbReference type="KEGG" id="rul:UC8_27030"/>
<dbReference type="Proteomes" id="UP000325286">
    <property type="component" value="Chromosome"/>
</dbReference>
<dbReference type="SUPFAM" id="SSF50952">
    <property type="entry name" value="Soluble quinoprotein glucose dehydrogenase"/>
    <property type="match status" value="1"/>
</dbReference>
<reference evidence="1 2" key="1">
    <citation type="submission" date="2019-08" db="EMBL/GenBank/DDBJ databases">
        <title>Deep-cultivation of Planctomycetes and their phenomic and genomic characterization uncovers novel biology.</title>
        <authorList>
            <person name="Wiegand S."/>
            <person name="Jogler M."/>
            <person name="Boedeker C."/>
            <person name="Pinto D."/>
            <person name="Vollmers J."/>
            <person name="Rivas-Marin E."/>
            <person name="Kohn T."/>
            <person name="Peeters S.H."/>
            <person name="Heuer A."/>
            <person name="Rast P."/>
            <person name="Oberbeckmann S."/>
            <person name="Bunk B."/>
            <person name="Jeske O."/>
            <person name="Meyerdierks A."/>
            <person name="Storesund J.E."/>
            <person name="Kallscheuer N."/>
            <person name="Luecker S."/>
            <person name="Lage O.M."/>
            <person name="Pohl T."/>
            <person name="Merkel B.J."/>
            <person name="Hornburger P."/>
            <person name="Mueller R.-W."/>
            <person name="Bruemmer F."/>
            <person name="Labrenz M."/>
            <person name="Spormann A.M."/>
            <person name="Op den Camp H."/>
            <person name="Overmann J."/>
            <person name="Amann R."/>
            <person name="Jetten M.S.M."/>
            <person name="Mascher T."/>
            <person name="Medema M.H."/>
            <person name="Devos D.P."/>
            <person name="Kaster A.-K."/>
            <person name="Ovreas L."/>
            <person name="Rohde M."/>
            <person name="Galperin M.Y."/>
            <person name="Jogler C."/>
        </authorList>
    </citation>
    <scope>NUCLEOTIDE SEQUENCE [LARGE SCALE GENOMIC DNA]</scope>
    <source>
        <strain evidence="1 2">UC8</strain>
    </source>
</reference>
<dbReference type="PANTHER" id="PTHR33546:SF1">
    <property type="entry name" value="LARGE, MULTIFUNCTIONAL SECRETED PROTEIN"/>
    <property type="match status" value="1"/>
</dbReference>
<dbReference type="PANTHER" id="PTHR33546">
    <property type="entry name" value="LARGE, MULTIFUNCTIONAL SECRETED PROTEIN-RELATED"/>
    <property type="match status" value="1"/>
</dbReference>
<protein>
    <recommendedName>
        <fullName evidence="3">Glucose/Sorbosone dehydrogenase domain-containing protein</fullName>
    </recommendedName>
</protein>
<dbReference type="EMBL" id="CP042914">
    <property type="protein sequence ID" value="QEG40686.1"/>
    <property type="molecule type" value="Genomic_DNA"/>
</dbReference>
<evidence type="ECO:0000313" key="1">
    <source>
        <dbReference type="EMBL" id="QEG40686.1"/>
    </source>
</evidence>
<proteinExistence type="predicted"/>
<evidence type="ECO:0000313" key="2">
    <source>
        <dbReference type="Proteomes" id="UP000325286"/>
    </source>
</evidence>
<dbReference type="InterPro" id="IPR011042">
    <property type="entry name" value="6-blade_b-propeller_TolB-like"/>
</dbReference>
<gene>
    <name evidence="1" type="ORF">UC8_27030</name>
</gene>
<dbReference type="Gene3D" id="2.120.10.30">
    <property type="entry name" value="TolB, C-terminal domain"/>
    <property type="match status" value="1"/>
</dbReference>
<keyword evidence="2" id="KW-1185">Reference proteome</keyword>
<dbReference type="InterPro" id="IPR011041">
    <property type="entry name" value="Quinoprot_gluc/sorb_DH_b-prop"/>
</dbReference>
<organism evidence="1 2">
    <name type="scientific">Roseimaritima ulvae</name>
    <dbReference type="NCBI Taxonomy" id="980254"/>
    <lineage>
        <taxon>Bacteria</taxon>
        <taxon>Pseudomonadati</taxon>
        <taxon>Planctomycetota</taxon>
        <taxon>Planctomycetia</taxon>
        <taxon>Pirellulales</taxon>
        <taxon>Pirellulaceae</taxon>
        <taxon>Roseimaritima</taxon>
    </lineage>
</organism>